<evidence type="ECO:0000313" key="10">
    <source>
        <dbReference type="Ensembl" id="ENSSTUP00000099976.1"/>
    </source>
</evidence>
<dbReference type="CDD" id="cd02661">
    <property type="entry name" value="Peptidase_C19E"/>
    <property type="match status" value="1"/>
</dbReference>
<feature type="compositionally biased region" description="Basic residues" evidence="8">
    <location>
        <begin position="740"/>
        <end position="750"/>
    </location>
</feature>
<evidence type="ECO:0000256" key="6">
    <source>
        <dbReference type="ARBA" id="ARBA00022801"/>
    </source>
</evidence>
<feature type="region of interest" description="Disordered" evidence="8">
    <location>
        <begin position="484"/>
        <end position="889"/>
    </location>
</feature>
<reference evidence="10" key="2">
    <citation type="submission" date="2025-09" db="UniProtKB">
        <authorList>
            <consortium name="Ensembl"/>
        </authorList>
    </citation>
    <scope>IDENTIFICATION</scope>
</reference>
<dbReference type="InterPro" id="IPR038765">
    <property type="entry name" value="Papain-like_cys_pep_sf"/>
</dbReference>
<dbReference type="PANTHER" id="PTHR24006:SF653">
    <property type="entry name" value="UBIQUITIN CARBOXYL-TERMINAL HYDROLASE 36"/>
    <property type="match status" value="1"/>
</dbReference>
<name>A0A674DWL1_SALTR</name>
<keyword evidence="5" id="KW-0833">Ubl conjugation pathway</keyword>
<feature type="compositionally biased region" description="Basic and acidic residues" evidence="8">
    <location>
        <begin position="624"/>
        <end position="635"/>
    </location>
</feature>
<feature type="compositionally biased region" description="Basic and acidic residues" evidence="8">
    <location>
        <begin position="759"/>
        <end position="768"/>
    </location>
</feature>
<dbReference type="GO" id="GO:0042981">
    <property type="term" value="P:regulation of apoptotic process"/>
    <property type="evidence" value="ECO:0007669"/>
    <property type="project" value="TreeGrafter"/>
</dbReference>
<dbReference type="SUPFAM" id="SSF54001">
    <property type="entry name" value="Cysteine proteinases"/>
    <property type="match status" value="1"/>
</dbReference>
<dbReference type="Ensembl" id="ENSSTUT00000107267.1">
    <property type="protein sequence ID" value="ENSSTUP00000099976.1"/>
    <property type="gene ID" value="ENSSTUG00000044723.1"/>
</dbReference>
<keyword evidence="11" id="KW-1185">Reference proteome</keyword>
<evidence type="ECO:0000256" key="7">
    <source>
        <dbReference type="ARBA" id="ARBA00022807"/>
    </source>
</evidence>
<dbReference type="GeneTree" id="ENSGT00940000157948"/>
<sequence length="1068" mass="117348">MPIVDKLKEALKPGRKDSSTGDDGDLNKLLASSAKKVLLQKIEFEPASKGFSYQLDSLKTKYVILNPRGSEGATSGQRASTEPAQIKRQGKAGGGQSDGIPAPQKMLFPGNRLSMRWERVYRVGAGLHNLGNTCFLNSTVQCLTYTPPLANYLLSKEHSRACHQSGFCMICIMQNHIIQAFANTGNAIKPVSFIRDLKKIARHFRFGSQEDAHEFLRYTIDAMQKACLNGYPKLDRTTQATTLVHQIFGGYLRSRVKCSICKSVSDTYDPYLDIAVEIRQAANIVRALELFVKPDVLSGENAYMCAKCKKKVPATKRFTVHRTSNVLTLSLKRFANFSGGKITKDVGYPEFLNIRPYMSQSMGDPVMYGLYAVLVHSGYSCHAGHYYCYVKASNGQWYQMNDSMVHSSNIKVVLNQQAYVLFYLRIPETKKNVDGQITKQGMGKNVATSEQFRKTNLNRPLSSPQVTKKLDPFQLRKIQSVEGGLGIPVSRNGANGSQQPNKMSNGTSSSAHAPTRLPGGPMLIEEPFKKLKKPCPPQQPQARSSTPAPSSNGVGSRSDGGDRRHGNQGGRGLAASTSLKSLSDSSSADTSDSKDSMGTKSAPVVGTSTPPRNISNGMASPAKSVERVGTEEQKTVKLKPLALNNVTSSPTSTTSPPPAKKLALSAKKVRLATHLPKSPKPTQTPSLSEPGPSTSATSLKKKKKKRRHSEMEGGEREPAPASVIPDIPAEPKLIEPASERKRRKRRKKRKREEEDGDTAENHRERVQSHLEASPPAQEEDWCQGGSWQLSPPDKRALEQPKQPHPQPESKLQLVPVVLQCDANQGEQSMDTDTIVENGAGDSTAPKKLKKKRRLKEEVKRWEESRRCCSDDPRSDTEAAEALPKKGTAESTGPLSFLATLYLVLVVPGCECFTSLYSFPPTTAGVIVWDSQVKDGYKRSKAPAAEAVEGGPGDVPRPAPMVWDGKRSGGVVDELLKNSLDKAYGTQVLSWEGEASAISRDAIDDTRDARTDTVIDEWDEDFDSGKVKKMKKYKREKKRSGNIFQKIQDRRSMWSVTPGAKKTGFGYRH</sequence>
<keyword evidence="7" id="KW-0788">Thiol protease</keyword>
<evidence type="ECO:0000256" key="2">
    <source>
        <dbReference type="ARBA" id="ARBA00012759"/>
    </source>
</evidence>
<feature type="compositionally biased region" description="Low complexity" evidence="8">
    <location>
        <begin position="573"/>
        <end position="590"/>
    </location>
</feature>
<feature type="compositionally biased region" description="Polar residues" evidence="8">
    <location>
        <begin position="680"/>
        <end position="698"/>
    </location>
</feature>
<dbReference type="EC" id="3.4.19.12" evidence="2"/>
<dbReference type="PROSITE" id="PS00973">
    <property type="entry name" value="USP_2"/>
    <property type="match status" value="1"/>
</dbReference>
<dbReference type="AlphaFoldDB" id="A0A674DWL1"/>
<feature type="compositionally biased region" description="Polar residues" evidence="8">
    <location>
        <begin position="606"/>
        <end position="618"/>
    </location>
</feature>
<evidence type="ECO:0000256" key="3">
    <source>
        <dbReference type="ARBA" id="ARBA00022553"/>
    </source>
</evidence>
<dbReference type="GO" id="GO:0005829">
    <property type="term" value="C:cytosol"/>
    <property type="evidence" value="ECO:0007669"/>
    <property type="project" value="TreeGrafter"/>
</dbReference>
<evidence type="ECO:0000313" key="11">
    <source>
        <dbReference type="Proteomes" id="UP000472277"/>
    </source>
</evidence>
<dbReference type="InterPro" id="IPR050164">
    <property type="entry name" value="Peptidase_C19"/>
</dbReference>
<feature type="compositionally biased region" description="Polar residues" evidence="8">
    <location>
        <begin position="821"/>
        <end position="831"/>
    </location>
</feature>
<evidence type="ECO:0000256" key="5">
    <source>
        <dbReference type="ARBA" id="ARBA00022786"/>
    </source>
</evidence>
<dbReference type="PROSITE" id="PS50235">
    <property type="entry name" value="USP_3"/>
    <property type="match status" value="1"/>
</dbReference>
<keyword evidence="4" id="KW-0645">Protease</keyword>
<feature type="compositionally biased region" description="Basic and acidic residues" evidence="8">
    <location>
        <begin position="854"/>
        <end position="887"/>
    </location>
</feature>
<evidence type="ECO:0000256" key="4">
    <source>
        <dbReference type="ARBA" id="ARBA00022670"/>
    </source>
</evidence>
<dbReference type="Gene3D" id="3.90.70.10">
    <property type="entry name" value="Cysteine proteinases"/>
    <property type="match status" value="1"/>
</dbReference>
<gene>
    <name evidence="10" type="primary">USP36</name>
    <name evidence="10" type="synonym">LOC115171820</name>
</gene>
<dbReference type="GO" id="GO:0004843">
    <property type="term" value="F:cysteine-type deubiquitinase activity"/>
    <property type="evidence" value="ECO:0007669"/>
    <property type="project" value="UniProtKB-EC"/>
</dbReference>
<feature type="compositionally biased region" description="Polar residues" evidence="8">
    <location>
        <begin position="72"/>
        <end position="83"/>
    </location>
</feature>
<dbReference type="GO" id="GO:0016579">
    <property type="term" value="P:protein deubiquitination"/>
    <property type="evidence" value="ECO:0007669"/>
    <property type="project" value="InterPro"/>
</dbReference>
<accession>A0A674DWL1</accession>
<feature type="compositionally biased region" description="Basic and acidic residues" evidence="8">
    <location>
        <begin position="709"/>
        <end position="718"/>
    </location>
</feature>
<feature type="region of interest" description="Disordered" evidence="8">
    <location>
        <begin position="69"/>
        <end position="103"/>
    </location>
</feature>
<feature type="compositionally biased region" description="Low complexity" evidence="8">
    <location>
        <begin position="647"/>
        <end position="666"/>
    </location>
</feature>
<keyword evidence="3" id="KW-0597">Phosphoprotein</keyword>
<protein>
    <recommendedName>
        <fullName evidence="2">ubiquitinyl hydrolase 1</fullName>
        <ecNumber evidence="2">3.4.19.12</ecNumber>
    </recommendedName>
</protein>
<dbReference type="PROSITE" id="PS00972">
    <property type="entry name" value="USP_1"/>
    <property type="match status" value="1"/>
</dbReference>
<keyword evidence="6" id="KW-0378">Hydrolase</keyword>
<feature type="compositionally biased region" description="Basic and acidic residues" evidence="8">
    <location>
        <begin position="1"/>
        <end position="19"/>
    </location>
</feature>
<feature type="region of interest" description="Disordered" evidence="8">
    <location>
        <begin position="1"/>
        <end position="26"/>
    </location>
</feature>
<feature type="compositionally biased region" description="Basic residues" evidence="8">
    <location>
        <begin position="699"/>
        <end position="708"/>
    </location>
</feature>
<comment type="catalytic activity">
    <reaction evidence="1">
        <text>Thiol-dependent hydrolysis of ester, thioester, amide, peptide and isopeptide bonds formed by the C-terminal Gly of ubiquitin (a 76-residue protein attached to proteins as an intracellular targeting signal).</text>
        <dbReference type="EC" id="3.4.19.12"/>
    </reaction>
</comment>
<dbReference type="GO" id="GO:0006508">
    <property type="term" value="P:proteolysis"/>
    <property type="evidence" value="ECO:0007669"/>
    <property type="project" value="UniProtKB-KW"/>
</dbReference>
<dbReference type="PANTHER" id="PTHR24006">
    <property type="entry name" value="UBIQUITIN CARBOXYL-TERMINAL HYDROLASE"/>
    <property type="match status" value="1"/>
</dbReference>
<dbReference type="FunFam" id="3.90.70.10:FF:000016">
    <property type="entry name" value="Ubiquitin carboxyl-terminal hydrolase 36"/>
    <property type="match status" value="1"/>
</dbReference>
<evidence type="ECO:0000259" key="9">
    <source>
        <dbReference type="PROSITE" id="PS50235"/>
    </source>
</evidence>
<dbReference type="GO" id="GO:0005634">
    <property type="term" value="C:nucleus"/>
    <property type="evidence" value="ECO:0007669"/>
    <property type="project" value="TreeGrafter"/>
</dbReference>
<feature type="domain" description="USP" evidence="9">
    <location>
        <begin position="125"/>
        <end position="426"/>
    </location>
</feature>
<proteinExistence type="predicted"/>
<evidence type="ECO:0000256" key="1">
    <source>
        <dbReference type="ARBA" id="ARBA00000707"/>
    </source>
</evidence>
<dbReference type="InterPro" id="IPR028889">
    <property type="entry name" value="USP"/>
</dbReference>
<dbReference type="InterPro" id="IPR001394">
    <property type="entry name" value="Peptidase_C19_UCH"/>
</dbReference>
<reference evidence="10" key="1">
    <citation type="submission" date="2025-08" db="UniProtKB">
        <authorList>
            <consortium name="Ensembl"/>
        </authorList>
    </citation>
    <scope>IDENTIFICATION</scope>
</reference>
<feature type="compositionally biased region" description="Polar residues" evidence="8">
    <location>
        <begin position="492"/>
        <end position="512"/>
    </location>
</feature>
<dbReference type="Proteomes" id="UP000472277">
    <property type="component" value="Chromosome 32"/>
</dbReference>
<organism evidence="10 11">
    <name type="scientific">Salmo trutta</name>
    <name type="common">Brown trout</name>
    <dbReference type="NCBI Taxonomy" id="8032"/>
    <lineage>
        <taxon>Eukaryota</taxon>
        <taxon>Metazoa</taxon>
        <taxon>Chordata</taxon>
        <taxon>Craniata</taxon>
        <taxon>Vertebrata</taxon>
        <taxon>Euteleostomi</taxon>
        <taxon>Actinopterygii</taxon>
        <taxon>Neopterygii</taxon>
        <taxon>Teleostei</taxon>
        <taxon>Protacanthopterygii</taxon>
        <taxon>Salmoniformes</taxon>
        <taxon>Salmonidae</taxon>
        <taxon>Salmoninae</taxon>
        <taxon>Salmo</taxon>
    </lineage>
</organism>
<dbReference type="Pfam" id="PF00443">
    <property type="entry name" value="UCH"/>
    <property type="match status" value="1"/>
</dbReference>
<dbReference type="InterPro" id="IPR018200">
    <property type="entry name" value="USP_CS"/>
</dbReference>
<evidence type="ECO:0000256" key="8">
    <source>
        <dbReference type="SAM" id="MobiDB-lite"/>
    </source>
</evidence>